<evidence type="ECO:0000256" key="11">
    <source>
        <dbReference type="ARBA" id="ARBA00022801"/>
    </source>
</evidence>
<keyword evidence="10" id="KW-0255">Endonuclease</keyword>
<feature type="region of interest" description="Disordered" evidence="14">
    <location>
        <begin position="156"/>
        <end position="178"/>
    </location>
</feature>
<dbReference type="GO" id="GO:0006260">
    <property type="term" value="P:DNA replication"/>
    <property type="evidence" value="ECO:0007669"/>
    <property type="project" value="UniProtKB-KW"/>
</dbReference>
<evidence type="ECO:0000256" key="2">
    <source>
        <dbReference type="ARBA" id="ARBA00014531"/>
    </source>
</evidence>
<dbReference type="InterPro" id="IPR022692">
    <property type="entry name" value="Gemini_AL1_REP_central"/>
</dbReference>
<dbReference type="GO" id="GO:0005198">
    <property type="term" value="F:structural molecule activity"/>
    <property type="evidence" value="ECO:0007669"/>
    <property type="project" value="InterPro"/>
</dbReference>
<protein>
    <recommendedName>
        <fullName evidence="2">Replication-associated protein</fullName>
    </recommendedName>
</protein>
<dbReference type="InterPro" id="IPR049912">
    <property type="entry name" value="CRESS_DNA_REP"/>
</dbReference>
<keyword evidence="9" id="KW-0547">Nucleotide-binding</keyword>
<evidence type="ECO:0000256" key="1">
    <source>
        <dbReference type="ARBA" id="ARBA00004147"/>
    </source>
</evidence>
<feature type="domain" description="CRESS-DNA virus Rep endonuclease" evidence="15">
    <location>
        <begin position="57"/>
        <end position="162"/>
    </location>
</feature>
<evidence type="ECO:0000256" key="8">
    <source>
        <dbReference type="ARBA" id="ARBA00022723"/>
    </source>
</evidence>
<keyword evidence="12" id="KW-0190">Covalent protein-DNA linkage</keyword>
<reference evidence="16" key="1">
    <citation type="submission" date="2020-04" db="EMBL/GenBank/DDBJ databases">
        <title>Genomes of microviruses in a sewage oxidation pond.</title>
        <authorList>
            <person name="Schreck J."/>
            <person name="Kraberger S."/>
            <person name="Scotch M."/>
            <person name="Halden R.U."/>
            <person name="Varsani A."/>
        </authorList>
    </citation>
    <scope>NUCLEOTIDE SEQUENCE</scope>
    <source>
        <strain evidence="16">6434_302</strain>
    </source>
</reference>
<accession>A0A858NGA0</accession>
<dbReference type="InterPro" id="IPR027417">
    <property type="entry name" value="P-loop_NTPase"/>
</dbReference>
<keyword evidence="3" id="KW-1048">Host nucleus</keyword>
<keyword evidence="6" id="KW-0235">DNA replication</keyword>
<dbReference type="Gene3D" id="3.40.1310.20">
    <property type="match status" value="1"/>
</dbReference>
<evidence type="ECO:0000256" key="14">
    <source>
        <dbReference type="SAM" id="MobiDB-lite"/>
    </source>
</evidence>
<keyword evidence="5" id="KW-0548">Nucleotidyltransferase</keyword>
<evidence type="ECO:0000256" key="13">
    <source>
        <dbReference type="ARBA" id="ARBA00023125"/>
    </source>
</evidence>
<sequence>MSIFIADQAQYAQSPEFPWSPTPFPAFDDGITLGSPTPVPSETSRVSDSVRQHSRFRFTKRFCLLTYSQVPGDFSHSAIATIIHGDGGSCCIGRELHQDGGTHYHAFVDYARVRDLSNERRWDVQGVHPNVRPVSRTPWAAYEYARKHGDIVHDCFTDANRPRRPSDRGQGSSRKRWTDITDAPTKDEFFKKIKADDPRSLVVSFRNVQSYAEWQYPSVRRQYEQPVGLTISASIPAELRGFAERVGKHGAGRPRSLIIYGDTRLGKTLFARSLGNHMFFGGLFNLDNLDESADYCVLDDIQGGLEFFHGYKFWLGAQYDFTCTDKYRHKRDVHWGKPTIWTSNRDPRLDRGADIGWLEGNCDIVCIDSAIAWITE</sequence>
<dbReference type="PROSITE" id="PS52020">
    <property type="entry name" value="CRESS_DNA_REP"/>
    <property type="match status" value="1"/>
</dbReference>
<evidence type="ECO:0000256" key="5">
    <source>
        <dbReference type="ARBA" id="ARBA00022695"/>
    </source>
</evidence>
<evidence type="ECO:0000259" key="15">
    <source>
        <dbReference type="PROSITE" id="PS52020"/>
    </source>
</evidence>
<keyword evidence="4" id="KW-0808">Transferase</keyword>
<dbReference type="SUPFAM" id="SSF55464">
    <property type="entry name" value="Origin of replication-binding domain, RBD-like"/>
    <property type="match status" value="1"/>
</dbReference>
<evidence type="ECO:0000256" key="10">
    <source>
        <dbReference type="ARBA" id="ARBA00022759"/>
    </source>
</evidence>
<dbReference type="InterPro" id="IPR001301">
    <property type="entry name" value="Gemini_AL1_CLV"/>
</dbReference>
<evidence type="ECO:0000256" key="6">
    <source>
        <dbReference type="ARBA" id="ARBA00022705"/>
    </source>
</evidence>
<keyword evidence="11" id="KW-0378">Hydrolase</keyword>
<dbReference type="Pfam" id="PF08283">
    <property type="entry name" value="Gemini_AL1_M"/>
    <property type="match status" value="1"/>
</dbReference>
<dbReference type="GO" id="GO:0016888">
    <property type="term" value="F:DNA endonuclease activity, producing 5'-phosphomonoesters"/>
    <property type="evidence" value="ECO:0007669"/>
    <property type="project" value="InterPro"/>
</dbReference>
<proteinExistence type="predicted"/>
<evidence type="ECO:0000256" key="4">
    <source>
        <dbReference type="ARBA" id="ARBA00022679"/>
    </source>
</evidence>
<organism evidence="16">
    <name type="scientific">Genomoviridae sp</name>
    <dbReference type="NCBI Taxonomy" id="2202565"/>
    <lineage>
        <taxon>Viruses</taxon>
        <taxon>Monodnaviria</taxon>
        <taxon>Shotokuvirae</taxon>
        <taxon>Cressdnaviricota</taxon>
        <taxon>Repensiviricetes</taxon>
        <taxon>Geplafuvirales</taxon>
        <taxon>Genomoviridae</taxon>
    </lineage>
</organism>
<evidence type="ECO:0000256" key="3">
    <source>
        <dbReference type="ARBA" id="ARBA00022562"/>
    </source>
</evidence>
<keyword evidence="13" id="KW-0238">DNA-binding</keyword>
<dbReference type="SUPFAM" id="SSF52540">
    <property type="entry name" value="P-loop containing nucleoside triphosphate hydrolases"/>
    <property type="match status" value="1"/>
</dbReference>
<comment type="subcellular location">
    <subcellularLocation>
        <location evidence="1">Host nucleus</location>
    </subcellularLocation>
</comment>
<dbReference type="EMBL" id="MT309874">
    <property type="protein sequence ID" value="QJB18664.1"/>
    <property type="molecule type" value="Genomic_DNA"/>
</dbReference>
<evidence type="ECO:0000256" key="12">
    <source>
        <dbReference type="ARBA" id="ARBA00023124"/>
    </source>
</evidence>
<dbReference type="GO" id="GO:0046872">
    <property type="term" value="F:metal ion binding"/>
    <property type="evidence" value="ECO:0007669"/>
    <property type="project" value="UniProtKB-KW"/>
</dbReference>
<keyword evidence="8" id="KW-0479">Metal-binding</keyword>
<evidence type="ECO:0000256" key="9">
    <source>
        <dbReference type="ARBA" id="ARBA00022741"/>
    </source>
</evidence>
<feature type="compositionally biased region" description="Basic and acidic residues" evidence="14">
    <location>
        <begin position="156"/>
        <end position="167"/>
    </location>
</feature>
<dbReference type="GO" id="GO:0016779">
    <property type="term" value="F:nucleotidyltransferase activity"/>
    <property type="evidence" value="ECO:0007669"/>
    <property type="project" value="UniProtKB-KW"/>
</dbReference>
<name>A0A858NGA0_9VIRU</name>
<evidence type="ECO:0000256" key="7">
    <source>
        <dbReference type="ARBA" id="ARBA00022722"/>
    </source>
</evidence>
<dbReference type="GO" id="GO:0003677">
    <property type="term" value="F:DNA binding"/>
    <property type="evidence" value="ECO:0007669"/>
    <property type="project" value="UniProtKB-KW"/>
</dbReference>
<keyword evidence="7" id="KW-0540">Nuclease</keyword>
<dbReference type="PRINTS" id="PR00228">
    <property type="entry name" value="GEMCOATCLVL1"/>
</dbReference>
<dbReference type="GO" id="GO:0000166">
    <property type="term" value="F:nucleotide binding"/>
    <property type="evidence" value="ECO:0007669"/>
    <property type="project" value="UniProtKB-KW"/>
</dbReference>
<dbReference type="GO" id="GO:0042025">
    <property type="term" value="C:host cell nucleus"/>
    <property type="evidence" value="ECO:0007669"/>
    <property type="project" value="UniProtKB-SubCell"/>
</dbReference>
<evidence type="ECO:0000313" key="16">
    <source>
        <dbReference type="EMBL" id="QJB18664.1"/>
    </source>
</evidence>